<comment type="caution">
    <text evidence="1">The sequence shown here is derived from an EMBL/GenBank/DDBJ whole genome shotgun (WGS) entry which is preliminary data.</text>
</comment>
<evidence type="ECO:0000313" key="15">
    <source>
        <dbReference type="Proteomes" id="UP000460718"/>
    </source>
</evidence>
<dbReference type="Proteomes" id="UP000441208">
    <property type="component" value="Unassembled WGS sequence"/>
</dbReference>
<evidence type="ECO:0000313" key="4">
    <source>
        <dbReference type="EMBL" id="KAE9076737.1"/>
    </source>
</evidence>
<evidence type="ECO:0000313" key="7">
    <source>
        <dbReference type="EMBL" id="KAE9193499.1"/>
    </source>
</evidence>
<evidence type="ECO:0000313" key="2">
    <source>
        <dbReference type="EMBL" id="KAE8973470.1"/>
    </source>
</evidence>
<dbReference type="EMBL" id="QXGA01005953">
    <property type="protein sequence ID" value="KAE9064973.1"/>
    <property type="molecule type" value="Genomic_DNA"/>
</dbReference>
<dbReference type="Proteomes" id="UP000460718">
    <property type="component" value="Unassembled WGS sequence"/>
</dbReference>
<dbReference type="EMBL" id="QXGB01003275">
    <property type="protein sequence ID" value="KAE9171707.1"/>
    <property type="molecule type" value="Genomic_DNA"/>
</dbReference>
<dbReference type="Proteomes" id="UP000429523">
    <property type="component" value="Unassembled WGS sequence"/>
</dbReference>
<reference evidence="9 10" key="1">
    <citation type="submission" date="2018-08" db="EMBL/GenBank/DDBJ databases">
        <title>Genomic investigation of the strawberry pathogen Phytophthora fragariae indicates pathogenicity is determined by transcriptional variation in three key races.</title>
        <authorList>
            <person name="Adams T.M."/>
            <person name="Armitage A.D."/>
            <person name="Sobczyk M.K."/>
            <person name="Bates H.J."/>
            <person name="Dunwell J.M."/>
            <person name="Nellist C.F."/>
            <person name="Harrison R.J."/>
        </authorList>
    </citation>
    <scope>NUCLEOTIDE SEQUENCE [LARGE SCALE GENOMIC DNA]</scope>
    <source>
        <strain evidence="8 11">A4</strain>
        <strain evidence="7 12">BC-1</strain>
        <strain evidence="6 16">BC-23</strain>
        <strain evidence="5 10">NOV-27</strain>
        <strain evidence="3 13">NOV-5</strain>
        <strain evidence="4 14">NOV-71</strain>
        <strain evidence="1 9">NOV-9</strain>
        <strain evidence="2 15">SCRP245</strain>
    </source>
</reference>
<dbReference type="EMBL" id="QXGD01002110">
    <property type="protein sequence ID" value="KAE9193499.1"/>
    <property type="molecule type" value="Genomic_DNA"/>
</dbReference>
<accession>A0A6A3E5U7</accession>
<evidence type="ECO:0000313" key="13">
    <source>
        <dbReference type="Proteomes" id="UP000440732"/>
    </source>
</evidence>
<sequence>MRSRSRRVLTLAWLYGNEVTGSRMLWSRQQLLHWLESTARTRRLSKLSAGLGPYTIETAAGVQTTCATASCSSGSGASGMKSVFVRFRQGTCSSRPC</sequence>
<name>A0A6A3E5U7_9STRA</name>
<proteinExistence type="predicted"/>
<evidence type="ECO:0000313" key="9">
    <source>
        <dbReference type="Proteomes" id="UP000429523"/>
    </source>
</evidence>
<dbReference type="Proteomes" id="UP000440732">
    <property type="component" value="Unassembled WGS sequence"/>
</dbReference>
<organism evidence="1 9">
    <name type="scientific">Phytophthora fragariae</name>
    <dbReference type="NCBI Taxonomy" id="53985"/>
    <lineage>
        <taxon>Eukaryota</taxon>
        <taxon>Sar</taxon>
        <taxon>Stramenopiles</taxon>
        <taxon>Oomycota</taxon>
        <taxon>Peronosporomycetes</taxon>
        <taxon>Peronosporales</taxon>
        <taxon>Peronosporaceae</taxon>
        <taxon>Phytophthora</taxon>
    </lineage>
</organism>
<dbReference type="Proteomes" id="UP000437068">
    <property type="component" value="Unassembled WGS sequence"/>
</dbReference>
<dbReference type="Proteomes" id="UP000433483">
    <property type="component" value="Unassembled WGS sequence"/>
</dbReference>
<dbReference type="AlphaFoldDB" id="A0A6A3E5U7"/>
<evidence type="ECO:0000313" key="16">
    <source>
        <dbReference type="Proteomes" id="UP000476176"/>
    </source>
</evidence>
<evidence type="ECO:0000313" key="6">
    <source>
        <dbReference type="EMBL" id="KAE9176539.1"/>
    </source>
</evidence>
<evidence type="ECO:0000313" key="3">
    <source>
        <dbReference type="EMBL" id="KAE9064973.1"/>
    </source>
</evidence>
<evidence type="ECO:0000313" key="8">
    <source>
        <dbReference type="EMBL" id="KAE9266191.1"/>
    </source>
</evidence>
<evidence type="ECO:0000313" key="1">
    <source>
        <dbReference type="EMBL" id="KAE8926300.1"/>
    </source>
</evidence>
<dbReference type="Proteomes" id="UP000440367">
    <property type="component" value="Unassembled WGS sequence"/>
</dbReference>
<evidence type="ECO:0000313" key="5">
    <source>
        <dbReference type="EMBL" id="KAE9171707.1"/>
    </source>
</evidence>
<evidence type="ECO:0000313" key="14">
    <source>
        <dbReference type="Proteomes" id="UP000441208"/>
    </source>
</evidence>
<dbReference type="EMBL" id="QXGF01002069">
    <property type="protein sequence ID" value="KAE8926300.1"/>
    <property type="molecule type" value="Genomic_DNA"/>
</dbReference>
<evidence type="ECO:0000313" key="12">
    <source>
        <dbReference type="Proteomes" id="UP000440367"/>
    </source>
</evidence>
<dbReference type="EMBL" id="QXGE01005972">
    <property type="protein sequence ID" value="KAE9266191.1"/>
    <property type="molecule type" value="Genomic_DNA"/>
</dbReference>
<dbReference type="EMBL" id="QXFW01003036">
    <property type="protein sequence ID" value="KAE8973470.1"/>
    <property type="molecule type" value="Genomic_DNA"/>
</dbReference>
<dbReference type="EMBL" id="QXGC01003335">
    <property type="protein sequence ID" value="KAE9176539.1"/>
    <property type="molecule type" value="Genomic_DNA"/>
</dbReference>
<dbReference type="Proteomes" id="UP000476176">
    <property type="component" value="Unassembled WGS sequence"/>
</dbReference>
<keyword evidence="10" id="KW-1185">Reference proteome</keyword>
<dbReference type="EMBL" id="QXFZ01002475">
    <property type="protein sequence ID" value="KAE9076737.1"/>
    <property type="molecule type" value="Genomic_DNA"/>
</dbReference>
<gene>
    <name evidence="8" type="ORF">PF001_g30579</name>
    <name evidence="7" type="ORF">PF002_g23889</name>
    <name evidence="6" type="ORF">PF004_g26051</name>
    <name evidence="5" type="ORF">PF005_g27034</name>
    <name evidence="3" type="ORF">PF006_g30560</name>
    <name evidence="4" type="ORF">PF007_g24513</name>
    <name evidence="1" type="ORF">PF009_g23507</name>
    <name evidence="2" type="ORF">PF011_g25243</name>
</gene>
<protein>
    <submittedName>
        <fullName evidence="1">Uncharacterized protein</fullName>
    </submittedName>
</protein>
<evidence type="ECO:0000313" key="11">
    <source>
        <dbReference type="Proteomes" id="UP000437068"/>
    </source>
</evidence>
<evidence type="ECO:0000313" key="10">
    <source>
        <dbReference type="Proteomes" id="UP000433483"/>
    </source>
</evidence>